<feature type="domain" description="Thioredoxin-like fold" evidence="2">
    <location>
        <begin position="43"/>
        <end position="197"/>
    </location>
</feature>
<organism evidence="3 4">
    <name type="scientific">Sapientia aquatica</name>
    <dbReference type="NCBI Taxonomy" id="1549640"/>
    <lineage>
        <taxon>Bacteria</taxon>
        <taxon>Pseudomonadati</taxon>
        <taxon>Pseudomonadota</taxon>
        <taxon>Betaproteobacteria</taxon>
        <taxon>Burkholderiales</taxon>
        <taxon>Oxalobacteraceae</taxon>
        <taxon>Sapientia</taxon>
    </lineage>
</organism>
<protein>
    <submittedName>
        <fullName evidence="3">DsbA family protein</fullName>
    </submittedName>
</protein>
<dbReference type="EMBL" id="SMYL01000002">
    <property type="protein sequence ID" value="TDK67079.1"/>
    <property type="molecule type" value="Genomic_DNA"/>
</dbReference>
<dbReference type="Proteomes" id="UP000294829">
    <property type="component" value="Unassembled WGS sequence"/>
</dbReference>
<comment type="similarity">
    <text evidence="1">Belongs to the thioredoxin family. DsbA subfamily.</text>
</comment>
<sequence>MAGVTILQSLLGNLMPPALHSLPRNLMDSISLQIKRSINKFSQTDHSIGSPTADIILLEYGDYECPGAASAELLTKHLIDVFGDEMRLIYRHFPLTEIHPHAELAAEAAEAAGAQGHFWGMHDLLFTHQEHLKMASLMNYAEQLELDMIRFAAEMKERIYLQRIKEERQSGEALNIRTSPSFFLNGTPIDVTFGLENLENSVIALMQQSDW</sequence>
<dbReference type="Gene3D" id="3.40.30.10">
    <property type="entry name" value="Glutaredoxin"/>
    <property type="match status" value="1"/>
</dbReference>
<dbReference type="PANTHER" id="PTHR13887:SF55">
    <property type="entry name" value="SLR0313 PROTEIN"/>
    <property type="match status" value="1"/>
</dbReference>
<dbReference type="InterPro" id="IPR036249">
    <property type="entry name" value="Thioredoxin-like_sf"/>
</dbReference>
<dbReference type="InterPro" id="IPR012336">
    <property type="entry name" value="Thioredoxin-like_fold"/>
</dbReference>
<dbReference type="PANTHER" id="PTHR13887">
    <property type="entry name" value="GLUTATHIONE S-TRANSFERASE KAPPA"/>
    <property type="match status" value="1"/>
</dbReference>
<evidence type="ECO:0000313" key="4">
    <source>
        <dbReference type="Proteomes" id="UP000294829"/>
    </source>
</evidence>
<dbReference type="OrthoDB" id="9780340at2"/>
<evidence type="ECO:0000256" key="1">
    <source>
        <dbReference type="ARBA" id="ARBA00005791"/>
    </source>
</evidence>
<keyword evidence="4" id="KW-1185">Reference proteome</keyword>
<evidence type="ECO:0000259" key="2">
    <source>
        <dbReference type="Pfam" id="PF13462"/>
    </source>
</evidence>
<dbReference type="AlphaFoldDB" id="A0A4R5W2X0"/>
<evidence type="ECO:0000313" key="3">
    <source>
        <dbReference type="EMBL" id="TDK67079.1"/>
    </source>
</evidence>
<dbReference type="SUPFAM" id="SSF52833">
    <property type="entry name" value="Thioredoxin-like"/>
    <property type="match status" value="1"/>
</dbReference>
<dbReference type="Pfam" id="PF13462">
    <property type="entry name" value="Thioredoxin_4"/>
    <property type="match status" value="1"/>
</dbReference>
<accession>A0A4R5W2X0</accession>
<gene>
    <name evidence="3" type="ORF">E2I14_04730</name>
</gene>
<reference evidence="3 4" key="1">
    <citation type="submission" date="2019-03" db="EMBL/GenBank/DDBJ databases">
        <title>Sapientia aquatica gen. nov., sp. nov., isolated from a crater lake.</title>
        <authorList>
            <person name="Felfoldi T."/>
            <person name="Szabo A."/>
            <person name="Toth E."/>
            <person name="Schumann P."/>
            <person name="Keki Z."/>
            <person name="Marialigeti K."/>
            <person name="Mathe I."/>
        </authorList>
    </citation>
    <scope>NUCLEOTIDE SEQUENCE [LARGE SCALE GENOMIC DNA]</scope>
    <source>
        <strain evidence="3 4">SA-152</strain>
    </source>
</reference>
<name>A0A4R5W2X0_9BURK</name>
<comment type="caution">
    <text evidence="3">The sequence shown here is derived from an EMBL/GenBank/DDBJ whole genome shotgun (WGS) entry which is preliminary data.</text>
</comment>
<proteinExistence type="inferred from homology"/>